<reference evidence="1 2" key="1">
    <citation type="submission" date="2019-08" db="EMBL/GenBank/DDBJ databases">
        <title>Whole genome of Aphis craccivora.</title>
        <authorList>
            <person name="Voronova N.V."/>
            <person name="Shulinski R.S."/>
            <person name="Bandarenka Y.V."/>
            <person name="Zhorov D.G."/>
            <person name="Warner D."/>
        </authorList>
    </citation>
    <scope>NUCLEOTIDE SEQUENCE [LARGE SCALE GENOMIC DNA]</scope>
    <source>
        <strain evidence="1">180601</strain>
        <tissue evidence="1">Whole Body</tissue>
    </source>
</reference>
<comment type="caution">
    <text evidence="1">The sequence shown here is derived from an EMBL/GenBank/DDBJ whole genome shotgun (WGS) entry which is preliminary data.</text>
</comment>
<dbReference type="EMBL" id="VUJU01006869">
    <property type="protein sequence ID" value="KAF0747373.1"/>
    <property type="molecule type" value="Genomic_DNA"/>
</dbReference>
<name>A0A6G0Y147_APHCR</name>
<gene>
    <name evidence="1" type="ORF">FWK35_00011662</name>
</gene>
<proteinExistence type="predicted"/>
<sequence length="231" mass="26148">MEQLLDTKLAKLENRIVKGLVNPSGITPDIATKQATNIVIEEHNSTVSACLSSPVKSFHDECTNLQIKQKQKINDLELFCTEWWCPMHSNFAIKLSTYEDETLIKRAHWAKGDTVRCCTNDRKRSTQPKPYMAAEKSADFLIVSEYNKADPSWHVDSSNKAAIVNVNHVAITSSGRVQVDSGSWDEDLLILLVSQHLPRHYHDFPFRLERSIRLATGDILLAGDFNAKHFD</sequence>
<dbReference type="InterPro" id="IPR036691">
    <property type="entry name" value="Endo/exonu/phosph_ase_sf"/>
</dbReference>
<evidence type="ECO:0000313" key="2">
    <source>
        <dbReference type="Proteomes" id="UP000478052"/>
    </source>
</evidence>
<evidence type="ECO:0008006" key="3">
    <source>
        <dbReference type="Google" id="ProtNLM"/>
    </source>
</evidence>
<accession>A0A6G0Y147</accession>
<organism evidence="1 2">
    <name type="scientific">Aphis craccivora</name>
    <name type="common">Cowpea aphid</name>
    <dbReference type="NCBI Taxonomy" id="307492"/>
    <lineage>
        <taxon>Eukaryota</taxon>
        <taxon>Metazoa</taxon>
        <taxon>Ecdysozoa</taxon>
        <taxon>Arthropoda</taxon>
        <taxon>Hexapoda</taxon>
        <taxon>Insecta</taxon>
        <taxon>Pterygota</taxon>
        <taxon>Neoptera</taxon>
        <taxon>Paraneoptera</taxon>
        <taxon>Hemiptera</taxon>
        <taxon>Sternorrhyncha</taxon>
        <taxon>Aphidomorpha</taxon>
        <taxon>Aphidoidea</taxon>
        <taxon>Aphididae</taxon>
        <taxon>Aphidini</taxon>
        <taxon>Aphis</taxon>
        <taxon>Aphis</taxon>
    </lineage>
</organism>
<evidence type="ECO:0000313" key="1">
    <source>
        <dbReference type="EMBL" id="KAF0747373.1"/>
    </source>
</evidence>
<dbReference type="Proteomes" id="UP000478052">
    <property type="component" value="Unassembled WGS sequence"/>
</dbReference>
<dbReference type="AlphaFoldDB" id="A0A6G0Y147"/>
<dbReference type="SUPFAM" id="SSF56219">
    <property type="entry name" value="DNase I-like"/>
    <property type="match status" value="1"/>
</dbReference>
<keyword evidence="2" id="KW-1185">Reference proteome</keyword>
<dbReference type="OrthoDB" id="6623227at2759"/>
<protein>
    <recommendedName>
        <fullName evidence="3">Endonuclease/exonuclease/phosphatase domain-containing protein</fullName>
    </recommendedName>
</protein>